<sequence length="142" mass="16321">MKLVRYNQFEPAYPSTFGSLLDKFFNESFVQNSKQFTPAVDISEDEKQYEIHVSVPGMKKSDFQLDLTEGRLTISGERKMEEKKEGKNFHSVETHFGSFSRSFYVPETVNIDNISAAYEDGLLKVVLPKSEKKVNNLKIEVK</sequence>
<name>A0A2P8E2T1_9BACT</name>
<accession>A0A2P8E2T1</accession>
<evidence type="ECO:0000313" key="5">
    <source>
        <dbReference type="Proteomes" id="UP000240708"/>
    </source>
</evidence>
<dbReference type="InterPro" id="IPR031107">
    <property type="entry name" value="Small_HSP"/>
</dbReference>
<dbReference type="Proteomes" id="UP000240708">
    <property type="component" value="Unassembled WGS sequence"/>
</dbReference>
<dbReference type="RefSeq" id="WP_106567459.1">
    <property type="nucleotide sequence ID" value="NZ_JAUVYL010000082.1"/>
</dbReference>
<dbReference type="OrthoDB" id="9814487at2"/>
<evidence type="ECO:0000256" key="2">
    <source>
        <dbReference type="RuleBase" id="RU003616"/>
    </source>
</evidence>
<feature type="domain" description="SHSP" evidence="3">
    <location>
        <begin position="31"/>
        <end position="142"/>
    </location>
</feature>
<evidence type="ECO:0000259" key="3">
    <source>
        <dbReference type="PROSITE" id="PS01031"/>
    </source>
</evidence>
<dbReference type="InterPro" id="IPR008978">
    <property type="entry name" value="HSP20-like_chaperone"/>
</dbReference>
<evidence type="ECO:0000313" key="4">
    <source>
        <dbReference type="EMBL" id="PSL03775.1"/>
    </source>
</evidence>
<comment type="caution">
    <text evidence="4">The sequence shown here is derived from an EMBL/GenBank/DDBJ whole genome shotgun (WGS) entry which is preliminary data.</text>
</comment>
<protein>
    <submittedName>
        <fullName evidence="4">Heat shock protein Hsp20</fullName>
    </submittedName>
</protein>
<dbReference type="PANTHER" id="PTHR11527">
    <property type="entry name" value="HEAT-SHOCK PROTEIN 20 FAMILY MEMBER"/>
    <property type="match status" value="1"/>
</dbReference>
<proteinExistence type="inferred from homology"/>
<dbReference type="InterPro" id="IPR002068">
    <property type="entry name" value="A-crystallin/Hsp20_dom"/>
</dbReference>
<dbReference type="AlphaFoldDB" id="A0A2P8E2T1"/>
<organism evidence="4 5">
    <name type="scientific">Cecembia rubra</name>
    <dbReference type="NCBI Taxonomy" id="1485585"/>
    <lineage>
        <taxon>Bacteria</taxon>
        <taxon>Pseudomonadati</taxon>
        <taxon>Bacteroidota</taxon>
        <taxon>Cytophagia</taxon>
        <taxon>Cytophagales</taxon>
        <taxon>Cyclobacteriaceae</taxon>
        <taxon>Cecembia</taxon>
    </lineage>
</organism>
<dbReference type="Pfam" id="PF00011">
    <property type="entry name" value="HSP20"/>
    <property type="match status" value="1"/>
</dbReference>
<evidence type="ECO:0000256" key="1">
    <source>
        <dbReference type="PROSITE-ProRule" id="PRU00285"/>
    </source>
</evidence>
<dbReference type="PROSITE" id="PS01031">
    <property type="entry name" value="SHSP"/>
    <property type="match status" value="1"/>
</dbReference>
<reference evidence="4 5" key="1">
    <citation type="submission" date="2018-03" db="EMBL/GenBank/DDBJ databases">
        <title>Genomic Encyclopedia of Archaeal and Bacterial Type Strains, Phase II (KMG-II): from individual species to whole genera.</title>
        <authorList>
            <person name="Goeker M."/>
        </authorList>
    </citation>
    <scope>NUCLEOTIDE SEQUENCE [LARGE SCALE GENOMIC DNA]</scope>
    <source>
        <strain evidence="4 5">DSM 28057</strain>
    </source>
</reference>
<comment type="similarity">
    <text evidence="1 2">Belongs to the small heat shock protein (HSP20) family.</text>
</comment>
<keyword evidence="5" id="KW-1185">Reference proteome</keyword>
<dbReference type="EMBL" id="PYGF01000006">
    <property type="protein sequence ID" value="PSL03775.1"/>
    <property type="molecule type" value="Genomic_DNA"/>
</dbReference>
<dbReference type="CDD" id="cd06464">
    <property type="entry name" value="ACD_sHsps-like"/>
    <property type="match status" value="1"/>
</dbReference>
<dbReference type="Gene3D" id="2.60.40.790">
    <property type="match status" value="1"/>
</dbReference>
<dbReference type="SUPFAM" id="SSF49764">
    <property type="entry name" value="HSP20-like chaperones"/>
    <property type="match status" value="1"/>
</dbReference>
<gene>
    <name evidence="4" type="ORF">CLV48_10614</name>
</gene>
<keyword evidence="4" id="KW-0346">Stress response</keyword>